<evidence type="ECO:0000256" key="1">
    <source>
        <dbReference type="ARBA" id="ARBA00001974"/>
    </source>
</evidence>
<dbReference type="EMBL" id="BAAART010000139">
    <property type="protein sequence ID" value="GAA2250776.1"/>
    <property type="molecule type" value="Genomic_DNA"/>
</dbReference>
<evidence type="ECO:0000256" key="2">
    <source>
        <dbReference type="ARBA" id="ARBA00022630"/>
    </source>
</evidence>
<feature type="domain" description="2Fe-2S ferredoxin-type" evidence="9">
    <location>
        <begin position="282"/>
        <end position="371"/>
    </location>
</feature>
<comment type="caution">
    <text evidence="11">The sequence shown here is derived from an EMBL/GenBank/DDBJ whole genome shotgun (WGS) entry which is preliminary data.</text>
</comment>
<dbReference type="InterPro" id="IPR036010">
    <property type="entry name" value="2Fe-2S_ferredoxin-like_sf"/>
</dbReference>
<evidence type="ECO:0000256" key="4">
    <source>
        <dbReference type="ARBA" id="ARBA00022723"/>
    </source>
</evidence>
<dbReference type="PROSITE" id="PS00197">
    <property type="entry name" value="2FE2S_FER_1"/>
    <property type="match status" value="1"/>
</dbReference>
<dbReference type="InterPro" id="IPR012675">
    <property type="entry name" value="Beta-grasp_dom_sf"/>
</dbReference>
<dbReference type="Gene3D" id="3.40.50.80">
    <property type="entry name" value="Nucleotide-binding domain of ferredoxin-NADP reductase (FNR) module"/>
    <property type="match status" value="1"/>
</dbReference>
<evidence type="ECO:0000313" key="11">
    <source>
        <dbReference type="EMBL" id="GAA2250776.1"/>
    </source>
</evidence>
<dbReference type="InterPro" id="IPR017927">
    <property type="entry name" value="FAD-bd_FR_type"/>
</dbReference>
<dbReference type="InterPro" id="IPR001433">
    <property type="entry name" value="OxRdtase_FAD/NAD-bd"/>
</dbReference>
<dbReference type="PANTHER" id="PTHR47354">
    <property type="entry name" value="NADH OXIDOREDUCTASE HCR"/>
    <property type="match status" value="1"/>
</dbReference>
<dbReference type="Pfam" id="PF00111">
    <property type="entry name" value="Fer2"/>
    <property type="match status" value="1"/>
</dbReference>
<evidence type="ECO:0000313" key="12">
    <source>
        <dbReference type="Proteomes" id="UP001501474"/>
    </source>
</evidence>
<comment type="cofactor">
    <cofactor evidence="1">
        <name>FAD</name>
        <dbReference type="ChEBI" id="CHEBI:57692"/>
    </cofactor>
</comment>
<keyword evidence="8" id="KW-0411">Iron-sulfur</keyword>
<dbReference type="SUPFAM" id="SSF54292">
    <property type="entry name" value="2Fe-2S ferredoxin-like"/>
    <property type="match status" value="1"/>
</dbReference>
<dbReference type="CDD" id="cd00207">
    <property type="entry name" value="fer2"/>
    <property type="match status" value="1"/>
</dbReference>
<evidence type="ECO:0000259" key="9">
    <source>
        <dbReference type="PROSITE" id="PS51085"/>
    </source>
</evidence>
<dbReference type="CDD" id="cd06214">
    <property type="entry name" value="PA_degradation_oxidoreductase_like"/>
    <property type="match status" value="1"/>
</dbReference>
<keyword evidence="7" id="KW-0408">Iron</keyword>
<feature type="domain" description="FAD-binding FR-type" evidence="10">
    <location>
        <begin position="21"/>
        <end position="124"/>
    </location>
</feature>
<evidence type="ECO:0000259" key="10">
    <source>
        <dbReference type="PROSITE" id="PS51384"/>
    </source>
</evidence>
<keyword evidence="12" id="KW-1185">Reference proteome</keyword>
<dbReference type="InterPro" id="IPR001041">
    <property type="entry name" value="2Fe-2S_ferredoxin-type"/>
</dbReference>
<dbReference type="InterPro" id="IPR039261">
    <property type="entry name" value="FNR_nucleotide-bd"/>
</dbReference>
<dbReference type="Proteomes" id="UP001501474">
    <property type="component" value="Unassembled WGS sequence"/>
</dbReference>
<evidence type="ECO:0000256" key="3">
    <source>
        <dbReference type="ARBA" id="ARBA00022714"/>
    </source>
</evidence>
<dbReference type="Gene3D" id="3.10.20.30">
    <property type="match status" value="1"/>
</dbReference>
<dbReference type="SUPFAM" id="SSF63380">
    <property type="entry name" value="Riboflavin synthase domain-like"/>
    <property type="match status" value="1"/>
</dbReference>
<dbReference type="PROSITE" id="PS51085">
    <property type="entry name" value="2FE2S_FER_2"/>
    <property type="match status" value="1"/>
</dbReference>
<dbReference type="RefSeq" id="WP_372486608.1">
    <property type="nucleotide sequence ID" value="NZ_BAAART010000139.1"/>
</dbReference>
<accession>A0ABP5R3T1</accession>
<sequence>MEDLMEPAPAPAARPRARRRPVFHALRVAAVQPLCEDAAAVSFDIPAELAEEFAFAPGQSLTLRRDVDGRDERRSYSICAPAGTAPRIGVRVVPGGLFSSWLVREVRPGDTVEVMAPTGVFTPDLTAPGHHVLIAAGSGITPMVSIAESVLAADSRSRVTLLYGNRRTGTVMFADELADLKDLYPTRFQLAHVLSREPREAEVLSGRLDAERLSALVDALVDVESADHWWLCGPHGMVRAAQQVLAGLGVPADRVHQELFYADDEPVREVHHAETGPSGPVSQVTVTLDGRSTTAPLPRDRTLLEGAQQTRPDLPFACKGGVCGTCRAQITDGKADMRRNFALEPSEVDAGYVLTCQTFPVSETLTVDFDT</sequence>
<dbReference type="PANTHER" id="PTHR47354:SF8">
    <property type="entry name" value="1,2-PHENYLACETYL-COA EPOXIDASE, SUBUNIT E"/>
    <property type="match status" value="1"/>
</dbReference>
<dbReference type="PROSITE" id="PS51384">
    <property type="entry name" value="FAD_FR"/>
    <property type="match status" value="1"/>
</dbReference>
<keyword evidence="6" id="KW-0560">Oxidoreductase</keyword>
<keyword evidence="2" id="KW-0285">Flavoprotein</keyword>
<evidence type="ECO:0000256" key="6">
    <source>
        <dbReference type="ARBA" id="ARBA00023002"/>
    </source>
</evidence>
<reference evidence="12" key="1">
    <citation type="journal article" date="2019" name="Int. J. Syst. Evol. Microbiol.">
        <title>The Global Catalogue of Microorganisms (GCM) 10K type strain sequencing project: providing services to taxonomists for standard genome sequencing and annotation.</title>
        <authorList>
            <consortium name="The Broad Institute Genomics Platform"/>
            <consortium name="The Broad Institute Genome Sequencing Center for Infectious Disease"/>
            <person name="Wu L."/>
            <person name="Ma J."/>
        </authorList>
    </citation>
    <scope>NUCLEOTIDE SEQUENCE [LARGE SCALE GENOMIC DNA]</scope>
    <source>
        <strain evidence="12">JCM 3053</strain>
    </source>
</reference>
<dbReference type="InterPro" id="IPR050415">
    <property type="entry name" value="MRET"/>
</dbReference>
<dbReference type="Pfam" id="PF00175">
    <property type="entry name" value="NAD_binding_1"/>
    <property type="match status" value="1"/>
</dbReference>
<gene>
    <name evidence="11" type="primary">paaK</name>
    <name evidence="11" type="ORF">GCM10010104_54380</name>
</gene>
<dbReference type="InterPro" id="IPR008333">
    <property type="entry name" value="Cbr1-like_FAD-bd_dom"/>
</dbReference>
<dbReference type="NCBIfam" id="TIGR02160">
    <property type="entry name" value="PA_CoA_Oxy5"/>
    <property type="match status" value="1"/>
</dbReference>
<dbReference type="InterPro" id="IPR017938">
    <property type="entry name" value="Riboflavin_synthase-like_b-brl"/>
</dbReference>
<keyword evidence="5" id="KW-0274">FAD</keyword>
<dbReference type="Gene3D" id="2.40.30.10">
    <property type="entry name" value="Translation factors"/>
    <property type="match status" value="1"/>
</dbReference>
<proteinExistence type="predicted"/>
<evidence type="ECO:0000256" key="8">
    <source>
        <dbReference type="ARBA" id="ARBA00023014"/>
    </source>
</evidence>
<dbReference type="PRINTS" id="PR00410">
    <property type="entry name" value="PHEHYDRXLASE"/>
</dbReference>
<name>A0ABP5R3T1_9ACTN</name>
<organism evidence="11 12">
    <name type="scientific">Streptomyces indiaensis</name>
    <dbReference type="NCBI Taxonomy" id="284033"/>
    <lineage>
        <taxon>Bacteria</taxon>
        <taxon>Bacillati</taxon>
        <taxon>Actinomycetota</taxon>
        <taxon>Actinomycetes</taxon>
        <taxon>Kitasatosporales</taxon>
        <taxon>Streptomycetaceae</taxon>
        <taxon>Streptomyces</taxon>
    </lineage>
</organism>
<keyword evidence="4" id="KW-0479">Metal-binding</keyword>
<dbReference type="Pfam" id="PF00970">
    <property type="entry name" value="FAD_binding_6"/>
    <property type="match status" value="1"/>
</dbReference>
<dbReference type="SUPFAM" id="SSF52343">
    <property type="entry name" value="Ferredoxin reductase-like, C-terminal NADP-linked domain"/>
    <property type="match status" value="1"/>
</dbReference>
<keyword evidence="3" id="KW-0001">2Fe-2S</keyword>
<dbReference type="InterPro" id="IPR011884">
    <property type="entry name" value="PaaE"/>
</dbReference>
<evidence type="ECO:0000256" key="5">
    <source>
        <dbReference type="ARBA" id="ARBA00022827"/>
    </source>
</evidence>
<dbReference type="InterPro" id="IPR006058">
    <property type="entry name" value="2Fe2S_fd_BS"/>
</dbReference>
<evidence type="ECO:0000256" key="7">
    <source>
        <dbReference type="ARBA" id="ARBA00023004"/>
    </source>
</evidence>
<protein>
    <submittedName>
        <fullName evidence="11">Phenylacetate-CoA oxygenase/reductase subunit PaaK</fullName>
    </submittedName>
</protein>